<evidence type="ECO:0000313" key="1">
    <source>
        <dbReference type="EMBL" id="MCV7225857.1"/>
    </source>
</evidence>
<accession>A0ABT3C8S7</accession>
<gene>
    <name evidence="1" type="ORF">H7J73_07405</name>
</gene>
<reference evidence="1 2" key="1">
    <citation type="journal article" date="2022" name="BMC Genomics">
        <title>Comparative genome analysis of mycobacteria focusing on tRNA and non-coding RNA.</title>
        <authorList>
            <person name="Behra P.R.K."/>
            <person name="Pettersson B.M.F."/>
            <person name="Ramesh M."/>
            <person name="Das S."/>
            <person name="Dasgupta S."/>
            <person name="Kirsebom L.A."/>
        </authorList>
    </citation>
    <scope>NUCLEOTIDE SEQUENCE [LARGE SCALE GENOMIC DNA]</scope>
    <source>
        <strain evidence="1 2">DSM 44078</strain>
    </source>
</reference>
<evidence type="ECO:0000313" key="2">
    <source>
        <dbReference type="Proteomes" id="UP001526201"/>
    </source>
</evidence>
<comment type="caution">
    <text evidence="1">The sequence shown here is derived from an EMBL/GenBank/DDBJ whole genome shotgun (WGS) entry which is preliminary data.</text>
</comment>
<keyword evidence="2" id="KW-1185">Reference proteome</keyword>
<dbReference type="RefSeq" id="WP_264066701.1">
    <property type="nucleotide sequence ID" value="NZ_JACKTY010000020.1"/>
</dbReference>
<proteinExistence type="predicted"/>
<name>A0ABT3C8S7_9MYCO</name>
<dbReference type="EMBL" id="JACKTY010000020">
    <property type="protein sequence ID" value="MCV7225857.1"/>
    <property type="molecule type" value="Genomic_DNA"/>
</dbReference>
<sequence>MRDITATWRDDTSRLTPQQVKFLERCDANPDHPNGPEGHRLGMLVIAEMLGGCGPGGLN</sequence>
<dbReference type="Proteomes" id="UP001526201">
    <property type="component" value="Unassembled WGS sequence"/>
</dbReference>
<organism evidence="1 2">
    <name type="scientific">Mycolicibacterium komossense</name>
    <dbReference type="NCBI Taxonomy" id="1779"/>
    <lineage>
        <taxon>Bacteria</taxon>
        <taxon>Bacillati</taxon>
        <taxon>Actinomycetota</taxon>
        <taxon>Actinomycetes</taxon>
        <taxon>Mycobacteriales</taxon>
        <taxon>Mycobacteriaceae</taxon>
        <taxon>Mycolicibacterium</taxon>
    </lineage>
</organism>
<protein>
    <submittedName>
        <fullName evidence="1">Uncharacterized protein</fullName>
    </submittedName>
</protein>